<dbReference type="Pfam" id="PF02873">
    <property type="entry name" value="MurB_C"/>
    <property type="match status" value="1"/>
</dbReference>
<dbReference type="InterPro" id="IPR036318">
    <property type="entry name" value="FAD-bd_PCMH-like_sf"/>
</dbReference>
<evidence type="ECO:0000256" key="14">
    <source>
        <dbReference type="ARBA" id="ARBA00023316"/>
    </source>
</evidence>
<evidence type="ECO:0000256" key="16">
    <source>
        <dbReference type="HAMAP-Rule" id="MF_00037"/>
    </source>
</evidence>
<dbReference type="PANTHER" id="PTHR21071:SF4">
    <property type="entry name" value="UDP-N-ACETYLENOLPYRUVOYLGLUCOSAMINE REDUCTASE"/>
    <property type="match status" value="1"/>
</dbReference>
<keyword evidence="12 16" id="KW-0560">Oxidoreductase</keyword>
<dbReference type="AlphaFoldDB" id="A0AAN1QPF2"/>
<dbReference type="PROSITE" id="PS51387">
    <property type="entry name" value="FAD_PCMH"/>
    <property type="match status" value="1"/>
</dbReference>
<dbReference type="SUPFAM" id="SSF56176">
    <property type="entry name" value="FAD-binding/transporter-associated domain-like"/>
    <property type="match status" value="1"/>
</dbReference>
<dbReference type="Gene3D" id="3.90.78.10">
    <property type="entry name" value="UDP-N-acetylenolpyruvoylglucosamine reductase, C-terminal domain"/>
    <property type="match status" value="1"/>
</dbReference>
<feature type="active site" evidence="16">
    <location>
        <position position="289"/>
    </location>
</feature>
<name>A0AAN1QPF2_SYNEL</name>
<protein>
    <recommendedName>
        <fullName evidence="16">UDP-N-acetylenolpyruvoylglucosamine reductase</fullName>
        <ecNumber evidence="16">1.3.1.98</ecNumber>
    </recommendedName>
    <alternativeName>
        <fullName evidence="16">UDP-N-acetylmuramate dehydrogenase</fullName>
    </alternativeName>
</protein>
<dbReference type="Gene3D" id="3.30.43.10">
    <property type="entry name" value="Uridine Diphospho-n-acetylenolpyruvylglucosamine Reductase, domain 2"/>
    <property type="match status" value="1"/>
</dbReference>
<dbReference type="InterPro" id="IPR016169">
    <property type="entry name" value="FAD-bd_PCMH_sub2"/>
</dbReference>
<keyword evidence="7 16" id="KW-0285">Flavoprotein</keyword>
<proteinExistence type="inferred from homology"/>
<reference evidence="18 19" key="1">
    <citation type="journal article" date="2018" name="Sci. Rep.">
        <title>Genome Features and Biochemical Characteristics of a Robust, Fast Growing and Naturally Transformable Cyanobacterium Synechococcus elongatus PCC 11801 Isolated from India.</title>
        <authorList>
            <person name="Jaiswal D."/>
            <person name="Sengupta A."/>
            <person name="Sohoni S."/>
            <person name="Sengupta S."/>
            <person name="Phadnavis A.G."/>
            <person name="Pakrasi H.B."/>
            <person name="Wangikar P.P."/>
        </authorList>
    </citation>
    <scope>NUCLEOTIDE SEQUENCE [LARGE SCALE GENOMIC DNA]</scope>
    <source>
        <strain evidence="18 19">PCC 11801</strain>
    </source>
</reference>
<dbReference type="SUPFAM" id="SSF56194">
    <property type="entry name" value="Uridine diphospho-N-Acetylenolpyruvylglucosamine reductase, MurB, C-terminal domain"/>
    <property type="match status" value="1"/>
</dbReference>
<evidence type="ECO:0000256" key="11">
    <source>
        <dbReference type="ARBA" id="ARBA00022984"/>
    </source>
</evidence>
<dbReference type="NCBIfam" id="TIGR00179">
    <property type="entry name" value="murB"/>
    <property type="match status" value="1"/>
</dbReference>
<comment type="function">
    <text evidence="2 16">Cell wall formation.</text>
</comment>
<dbReference type="GO" id="GO:0008762">
    <property type="term" value="F:UDP-N-acetylmuramate dehydrogenase activity"/>
    <property type="evidence" value="ECO:0007669"/>
    <property type="project" value="UniProtKB-UniRule"/>
</dbReference>
<dbReference type="PANTHER" id="PTHR21071">
    <property type="entry name" value="UDP-N-ACETYLENOLPYRUVOYLGLUCOSAMINE REDUCTASE"/>
    <property type="match status" value="1"/>
</dbReference>
<evidence type="ECO:0000256" key="2">
    <source>
        <dbReference type="ARBA" id="ARBA00003921"/>
    </source>
</evidence>
<dbReference type="RefSeq" id="WP_208673594.1">
    <property type="nucleotide sequence ID" value="NZ_CP030139.2"/>
</dbReference>
<dbReference type="Pfam" id="PF01565">
    <property type="entry name" value="FAD_binding_4"/>
    <property type="match status" value="1"/>
</dbReference>
<evidence type="ECO:0000256" key="8">
    <source>
        <dbReference type="ARBA" id="ARBA00022827"/>
    </source>
</evidence>
<feature type="active site" evidence="16">
    <location>
        <position position="168"/>
    </location>
</feature>
<feature type="domain" description="FAD-binding PCMH-type" evidence="17">
    <location>
        <begin position="23"/>
        <end position="189"/>
    </location>
</feature>
<keyword evidence="6 16" id="KW-0132">Cell division</keyword>
<evidence type="ECO:0000256" key="9">
    <source>
        <dbReference type="ARBA" id="ARBA00022857"/>
    </source>
</evidence>
<evidence type="ECO:0000256" key="15">
    <source>
        <dbReference type="ARBA" id="ARBA00048914"/>
    </source>
</evidence>
<evidence type="ECO:0000256" key="4">
    <source>
        <dbReference type="ARBA" id="ARBA00004752"/>
    </source>
</evidence>
<keyword evidence="14 16" id="KW-0961">Cell wall biogenesis/degradation</keyword>
<dbReference type="GO" id="GO:0071555">
    <property type="term" value="P:cell wall organization"/>
    <property type="evidence" value="ECO:0007669"/>
    <property type="project" value="UniProtKB-KW"/>
</dbReference>
<comment type="subcellular location">
    <subcellularLocation>
        <location evidence="3 16">Cytoplasm</location>
    </subcellularLocation>
</comment>
<evidence type="ECO:0000313" key="19">
    <source>
        <dbReference type="Proteomes" id="UP000267249"/>
    </source>
</evidence>
<comment type="catalytic activity">
    <reaction evidence="15 16">
        <text>UDP-N-acetyl-alpha-D-muramate + NADP(+) = UDP-N-acetyl-3-O-(1-carboxyvinyl)-alpha-D-glucosamine + NADPH + H(+)</text>
        <dbReference type="Rhea" id="RHEA:12248"/>
        <dbReference type="ChEBI" id="CHEBI:15378"/>
        <dbReference type="ChEBI" id="CHEBI:57783"/>
        <dbReference type="ChEBI" id="CHEBI:58349"/>
        <dbReference type="ChEBI" id="CHEBI:68483"/>
        <dbReference type="ChEBI" id="CHEBI:70757"/>
        <dbReference type="EC" id="1.3.1.98"/>
    </reaction>
</comment>
<dbReference type="Gene3D" id="3.30.465.10">
    <property type="match status" value="1"/>
</dbReference>
<dbReference type="NCBIfam" id="NF010480">
    <property type="entry name" value="PRK13905.1"/>
    <property type="match status" value="1"/>
</dbReference>
<dbReference type="EC" id="1.3.1.98" evidence="16"/>
<accession>A0AAN1QPF2</accession>
<evidence type="ECO:0000256" key="12">
    <source>
        <dbReference type="ARBA" id="ARBA00023002"/>
    </source>
</evidence>
<dbReference type="InterPro" id="IPR016166">
    <property type="entry name" value="FAD-bd_PCMH"/>
</dbReference>
<dbReference type="HAMAP" id="MF_00037">
    <property type="entry name" value="MurB"/>
    <property type="match status" value="1"/>
</dbReference>
<keyword evidence="5 16" id="KW-0963">Cytoplasm</keyword>
<comment type="cofactor">
    <cofactor evidence="1 16">
        <name>FAD</name>
        <dbReference type="ChEBI" id="CHEBI:57692"/>
    </cofactor>
</comment>
<dbReference type="Proteomes" id="UP000267249">
    <property type="component" value="Chromosome"/>
</dbReference>
<evidence type="ECO:0000256" key="6">
    <source>
        <dbReference type="ARBA" id="ARBA00022618"/>
    </source>
</evidence>
<comment type="pathway">
    <text evidence="4 16">Cell wall biogenesis; peptidoglycan biosynthesis.</text>
</comment>
<keyword evidence="9 16" id="KW-0521">NADP</keyword>
<organism evidence="18 19">
    <name type="scientific">Synechococcus elongatus PCC 11801</name>
    <dbReference type="NCBI Taxonomy" id="2219813"/>
    <lineage>
        <taxon>Bacteria</taxon>
        <taxon>Bacillati</taxon>
        <taxon>Cyanobacteriota</taxon>
        <taxon>Cyanophyceae</taxon>
        <taxon>Synechococcales</taxon>
        <taxon>Synechococcaceae</taxon>
        <taxon>Synechococcus</taxon>
    </lineage>
</organism>
<dbReference type="InterPro" id="IPR016167">
    <property type="entry name" value="FAD-bd_PCMH_sub1"/>
</dbReference>
<evidence type="ECO:0000313" key="18">
    <source>
        <dbReference type="EMBL" id="AZB73124.1"/>
    </source>
</evidence>
<dbReference type="InterPro" id="IPR006094">
    <property type="entry name" value="Oxid_FAD_bind_N"/>
</dbReference>
<dbReference type="InterPro" id="IPR011601">
    <property type="entry name" value="MurB_C"/>
</dbReference>
<evidence type="ECO:0000256" key="3">
    <source>
        <dbReference type="ARBA" id="ARBA00004496"/>
    </source>
</evidence>
<keyword evidence="11 16" id="KW-0573">Peptidoglycan synthesis</keyword>
<evidence type="ECO:0000256" key="10">
    <source>
        <dbReference type="ARBA" id="ARBA00022960"/>
    </source>
</evidence>
<evidence type="ECO:0000259" key="17">
    <source>
        <dbReference type="PROSITE" id="PS51387"/>
    </source>
</evidence>
<dbReference type="GO" id="GO:0009252">
    <property type="term" value="P:peptidoglycan biosynthetic process"/>
    <property type="evidence" value="ECO:0007669"/>
    <property type="project" value="UniProtKB-UniRule"/>
</dbReference>
<keyword evidence="8 16" id="KW-0274">FAD</keyword>
<sequence>MEVVMSLEGLRSAVSLAPLTTFRVGGTAEFYLEPQSSEAIAAAWQWAQSESLPITFLGAGSNLLISDRGLDGLVINLRQLQGARFDPAAGLIQVAAGEPIPRLAWAAARQGWRGLEWAVGIPGTIGGAAVMNAGAQGGCMADSLQSVQVITPRGLETWSQADLQYDYRHSILQSGQACVVSVNLQLQPGFERSQVLADTSANFRQRKRTQPYHLPNCGSVFRNPEPQKAGQLIEACNLKGYQIGDAQVSEMHANFILNCGSARAQDILDVIQHVQGTVRDRFGVSLHPEVKMLGEFQ</sequence>
<dbReference type="GO" id="GO:0008360">
    <property type="term" value="P:regulation of cell shape"/>
    <property type="evidence" value="ECO:0007669"/>
    <property type="project" value="UniProtKB-KW"/>
</dbReference>
<dbReference type="GO" id="GO:0005829">
    <property type="term" value="C:cytosol"/>
    <property type="evidence" value="ECO:0007669"/>
    <property type="project" value="TreeGrafter"/>
</dbReference>
<dbReference type="GO" id="GO:0051301">
    <property type="term" value="P:cell division"/>
    <property type="evidence" value="ECO:0007669"/>
    <property type="project" value="UniProtKB-KW"/>
</dbReference>
<comment type="similarity">
    <text evidence="16">Belongs to the MurB family.</text>
</comment>
<dbReference type="InterPro" id="IPR003170">
    <property type="entry name" value="MurB"/>
</dbReference>
<keyword evidence="10 16" id="KW-0133">Cell shape</keyword>
<dbReference type="EMBL" id="CP030139">
    <property type="protein sequence ID" value="AZB73124.1"/>
    <property type="molecule type" value="Genomic_DNA"/>
</dbReference>
<evidence type="ECO:0000256" key="13">
    <source>
        <dbReference type="ARBA" id="ARBA00023306"/>
    </source>
</evidence>
<dbReference type="InterPro" id="IPR036635">
    <property type="entry name" value="MurB_C_sf"/>
</dbReference>
<gene>
    <name evidence="16 18" type="primary">murB</name>
    <name evidence="18" type="ORF">DOP62_10720</name>
</gene>
<dbReference type="GO" id="GO:0071949">
    <property type="term" value="F:FAD binding"/>
    <property type="evidence" value="ECO:0007669"/>
    <property type="project" value="InterPro"/>
</dbReference>
<evidence type="ECO:0000256" key="1">
    <source>
        <dbReference type="ARBA" id="ARBA00001974"/>
    </source>
</evidence>
<evidence type="ECO:0000256" key="5">
    <source>
        <dbReference type="ARBA" id="ARBA00022490"/>
    </source>
</evidence>
<keyword evidence="13 16" id="KW-0131">Cell cycle</keyword>
<evidence type="ECO:0000256" key="7">
    <source>
        <dbReference type="ARBA" id="ARBA00022630"/>
    </source>
</evidence>
<feature type="active site" description="Proton donor" evidence="16">
    <location>
        <position position="219"/>
    </location>
</feature>